<dbReference type="Proteomes" id="UP000006265">
    <property type="component" value="Unassembled WGS sequence"/>
</dbReference>
<keyword evidence="1" id="KW-0677">Repeat</keyword>
<sequence length="545" mass="58551">MSSAVISISGLSFAWPDDTPLFTELSMHVGAGRTGLVGANGTGKSTLLRLIAGELIPTGGAVTVVGRAGYLPQTLPYRADHTVADVLGVGPVLDALAALVRGDTRDEVFTAIGDDWDIEERTRAELDRLGLGHIGLDRRLGTLSGGEIVSLGLAGQLLARPDVLLLDEPTNNLDRQSRHRLYAALDEYPGSLLAVSHDRALLDRMDRIAELRDGEITVYGGNFSAYADAVREAQRAAQQQLRSAEQQLRRQRRERQQARERMARRTRTAARNSKDAGLPRIVAGALRRSAQESAGRVDGVHAARIAAAADRLDEAERALRDDVLDPAEVDGLRLPDPAVPAGRTLVELRGVRVRHGGRRVLDGVDLTVRGPERIAVVGRNGTGKTTLLRVVSGDLLPDEGTLRRAAGRVAYLSQRLDLLDPHRAVAGSLAAAAPGLPHTRHRHLLARFGFDEQRIHLPVGALSGGERLRATLACVLFAEPVPRLLLLDEPTNNLDLAAVGQLQATLAGYRGALIVVSHDDRFLADIGVQRVLQLAGGRLTETDSA</sequence>
<dbReference type="STRING" id="1122247.GCA_000379865_00486"/>
<name>K5B8V5_MYCHD</name>
<dbReference type="InterPro" id="IPR050611">
    <property type="entry name" value="ABCF"/>
</dbReference>
<evidence type="ECO:0000313" key="6">
    <source>
        <dbReference type="Proteomes" id="UP000006265"/>
    </source>
</evidence>
<gene>
    <name evidence="5" type="ORF">C731_1563</name>
</gene>
<dbReference type="AlphaFoldDB" id="K5B8V5"/>
<dbReference type="SUPFAM" id="SSF52540">
    <property type="entry name" value="P-loop containing nucleoside triphosphate hydrolases"/>
    <property type="match status" value="2"/>
</dbReference>
<dbReference type="FunFam" id="3.40.50.300:FF:000597">
    <property type="entry name" value="ABC transporter ATP-binding protein"/>
    <property type="match status" value="1"/>
</dbReference>
<evidence type="ECO:0000256" key="2">
    <source>
        <dbReference type="ARBA" id="ARBA00022741"/>
    </source>
</evidence>
<dbReference type="GO" id="GO:0005524">
    <property type="term" value="F:ATP binding"/>
    <property type="evidence" value="ECO:0007669"/>
    <property type="project" value="UniProtKB-KW"/>
</dbReference>
<dbReference type="SMART" id="SM00382">
    <property type="entry name" value="AAA"/>
    <property type="match status" value="2"/>
</dbReference>
<evidence type="ECO:0000256" key="4">
    <source>
        <dbReference type="SAM" id="MobiDB-lite"/>
    </source>
</evidence>
<organism evidence="5 6">
    <name type="scientific">Mycolicibacterium hassiacum (strain DSM 44199 / CIP 105218 / JCM 12690 / 3849)</name>
    <name type="common">Mycobacterium hassiacum</name>
    <dbReference type="NCBI Taxonomy" id="1122247"/>
    <lineage>
        <taxon>Bacteria</taxon>
        <taxon>Bacillati</taxon>
        <taxon>Actinomycetota</taxon>
        <taxon>Actinomycetes</taxon>
        <taxon>Mycobacteriales</taxon>
        <taxon>Mycobacteriaceae</taxon>
        <taxon>Mycolicibacterium</taxon>
    </lineage>
</organism>
<dbReference type="eggNOG" id="COG0488">
    <property type="taxonomic scope" value="Bacteria"/>
</dbReference>
<dbReference type="PANTHER" id="PTHR19211">
    <property type="entry name" value="ATP-BINDING TRANSPORT PROTEIN-RELATED"/>
    <property type="match status" value="1"/>
</dbReference>
<proteinExistence type="predicted"/>
<dbReference type="FunFam" id="3.40.50.300:FF:001320">
    <property type="entry name" value="Heme ABC transporter ATP-binding protein"/>
    <property type="match status" value="1"/>
</dbReference>
<keyword evidence="6" id="KW-1185">Reference proteome</keyword>
<evidence type="ECO:0000256" key="3">
    <source>
        <dbReference type="ARBA" id="ARBA00022840"/>
    </source>
</evidence>
<dbReference type="PROSITE" id="PS50893">
    <property type="entry name" value="ABC_TRANSPORTER_2"/>
    <property type="match status" value="2"/>
</dbReference>
<dbReference type="PATRIC" id="fig|1122247.3.peg.1501"/>
<protein>
    <submittedName>
        <fullName evidence="5">ABC transporter family protein</fullName>
    </submittedName>
</protein>
<feature type="compositionally biased region" description="Low complexity" evidence="4">
    <location>
        <begin position="237"/>
        <end position="246"/>
    </location>
</feature>
<dbReference type="InterPro" id="IPR003593">
    <property type="entry name" value="AAA+_ATPase"/>
</dbReference>
<feature type="region of interest" description="Disordered" evidence="4">
    <location>
        <begin position="237"/>
        <end position="274"/>
    </location>
</feature>
<dbReference type="CDD" id="cd03221">
    <property type="entry name" value="ABCF_EF-3"/>
    <property type="match status" value="2"/>
</dbReference>
<comment type="caution">
    <text evidence="5">The sequence shown here is derived from an EMBL/GenBank/DDBJ whole genome shotgun (WGS) entry which is preliminary data.</text>
</comment>
<dbReference type="GO" id="GO:0016887">
    <property type="term" value="F:ATP hydrolysis activity"/>
    <property type="evidence" value="ECO:0007669"/>
    <property type="project" value="InterPro"/>
</dbReference>
<keyword evidence="2" id="KW-0547">Nucleotide-binding</keyword>
<evidence type="ECO:0000256" key="1">
    <source>
        <dbReference type="ARBA" id="ARBA00022737"/>
    </source>
</evidence>
<feature type="compositionally biased region" description="Basic and acidic residues" evidence="4">
    <location>
        <begin position="254"/>
        <end position="263"/>
    </location>
</feature>
<evidence type="ECO:0000313" key="5">
    <source>
        <dbReference type="EMBL" id="EKF24358.1"/>
    </source>
</evidence>
<dbReference type="RefSeq" id="WP_005626263.1">
    <property type="nucleotide sequence ID" value="NZ_AMRA01000041.1"/>
</dbReference>
<dbReference type="Gene3D" id="3.40.50.300">
    <property type="entry name" value="P-loop containing nucleotide triphosphate hydrolases"/>
    <property type="match status" value="2"/>
</dbReference>
<reference evidence="5 6" key="1">
    <citation type="journal article" date="2012" name="J. Bacteriol.">
        <title>Genome sequence of Mycobacterium hassiacum DSM 44199, a rare source of heat-stable mycobacterial proteins.</title>
        <authorList>
            <person name="Tiago I."/>
            <person name="Maranha A."/>
            <person name="Mendes V."/>
            <person name="Alarico S."/>
            <person name="Moynihan P.J."/>
            <person name="Clarke A.J."/>
            <person name="Macedo-Ribeiro S."/>
            <person name="Pereira P.J."/>
            <person name="Empadinhas N."/>
        </authorList>
    </citation>
    <scope>NUCLEOTIDE SEQUENCE [LARGE SCALE GENOMIC DNA]</scope>
    <source>
        <strain evidence="6">DSM 44199 / CIP 105218 / JCM 12690 / 3849</strain>
    </source>
</reference>
<dbReference type="InterPro" id="IPR003439">
    <property type="entry name" value="ABC_transporter-like_ATP-bd"/>
</dbReference>
<dbReference type="EMBL" id="AMRA01000041">
    <property type="protein sequence ID" value="EKF24358.1"/>
    <property type="molecule type" value="Genomic_DNA"/>
</dbReference>
<dbReference type="OrthoDB" id="3239744at2"/>
<accession>K5B8V5</accession>
<dbReference type="InterPro" id="IPR027417">
    <property type="entry name" value="P-loop_NTPase"/>
</dbReference>
<dbReference type="PANTHER" id="PTHR19211:SF6">
    <property type="entry name" value="BLL7188 PROTEIN"/>
    <property type="match status" value="1"/>
</dbReference>
<keyword evidence="3" id="KW-0067">ATP-binding</keyword>
<dbReference type="Pfam" id="PF00005">
    <property type="entry name" value="ABC_tran"/>
    <property type="match status" value="2"/>
</dbReference>